<organism evidence="2 3">
    <name type="scientific">Aureobasidium pullulans</name>
    <name type="common">Black yeast</name>
    <name type="synonym">Pullularia pullulans</name>
    <dbReference type="NCBI Taxonomy" id="5580"/>
    <lineage>
        <taxon>Eukaryota</taxon>
        <taxon>Fungi</taxon>
        <taxon>Dikarya</taxon>
        <taxon>Ascomycota</taxon>
        <taxon>Pezizomycotina</taxon>
        <taxon>Dothideomycetes</taxon>
        <taxon>Dothideomycetidae</taxon>
        <taxon>Dothideales</taxon>
        <taxon>Saccotheciaceae</taxon>
        <taxon>Aureobasidium</taxon>
    </lineage>
</organism>
<protein>
    <submittedName>
        <fullName evidence="2">Uncharacterized protein</fullName>
    </submittedName>
</protein>
<evidence type="ECO:0000256" key="1">
    <source>
        <dbReference type="SAM" id="MobiDB-lite"/>
    </source>
</evidence>
<proteinExistence type="predicted"/>
<evidence type="ECO:0000313" key="2">
    <source>
        <dbReference type="EMBL" id="KAK6006505.1"/>
    </source>
</evidence>
<reference evidence="2 3" key="1">
    <citation type="submission" date="2023-11" db="EMBL/GenBank/DDBJ databases">
        <title>Draft genome sequence and annotation of the polyextremotolerant black yeast-like fungus Aureobasidium pullulans NRRL 62042.</title>
        <authorList>
            <person name="Dielentheis-Frenken M.R.E."/>
            <person name="Wibberg D."/>
            <person name="Blank L.M."/>
            <person name="Tiso T."/>
        </authorList>
    </citation>
    <scope>NUCLEOTIDE SEQUENCE [LARGE SCALE GENOMIC DNA]</scope>
    <source>
        <strain evidence="2 3">NRRL 62042</strain>
    </source>
</reference>
<accession>A0ABR0TRE3</accession>
<dbReference type="EMBL" id="JASGXD010000004">
    <property type="protein sequence ID" value="KAK6006505.1"/>
    <property type="molecule type" value="Genomic_DNA"/>
</dbReference>
<keyword evidence="3" id="KW-1185">Reference proteome</keyword>
<feature type="region of interest" description="Disordered" evidence="1">
    <location>
        <begin position="38"/>
        <end position="80"/>
    </location>
</feature>
<evidence type="ECO:0000313" key="3">
    <source>
        <dbReference type="Proteomes" id="UP001341245"/>
    </source>
</evidence>
<sequence>MAPLQDPQKHYNMVDVSHAATLRTETATLQEDKVHEQIDKDIPVTDRARPRTRNHQINHSAPYAQEETTTTSNPQDQTPPNEVLALRKRLEQEDLLRSHNLTTLSKQFHNEDTRHSTFTNNFRSHLIDLSFAHRETLHEAPKTVHNNQDLSVNGVATAGPKQGYIAKWLEGLKSISTSSGLRESSGTSEGRSSVEVVAAKDAKGKGKGIRIVSDGVEEGGVVGGDV</sequence>
<feature type="compositionally biased region" description="Basic and acidic residues" evidence="1">
    <location>
        <begin position="38"/>
        <end position="49"/>
    </location>
</feature>
<dbReference type="Proteomes" id="UP001341245">
    <property type="component" value="Unassembled WGS sequence"/>
</dbReference>
<feature type="compositionally biased region" description="Polar residues" evidence="1">
    <location>
        <begin position="66"/>
        <end position="80"/>
    </location>
</feature>
<gene>
    <name evidence="2" type="ORF">QM012_006915</name>
</gene>
<name>A0ABR0TRE3_AURPU</name>
<comment type="caution">
    <text evidence="2">The sequence shown here is derived from an EMBL/GenBank/DDBJ whole genome shotgun (WGS) entry which is preliminary data.</text>
</comment>